<evidence type="ECO:0000256" key="1">
    <source>
        <dbReference type="RuleBase" id="RU363044"/>
    </source>
</evidence>
<dbReference type="GO" id="GO:0006281">
    <property type="term" value="P:DNA repair"/>
    <property type="evidence" value="ECO:0007669"/>
    <property type="project" value="UniProtKB-KW"/>
</dbReference>
<keyword evidence="1" id="KW-0378">Hydrolase</keyword>
<dbReference type="EC" id="5.6.2.3" evidence="1"/>
<keyword evidence="4" id="KW-1185">Reference proteome</keyword>
<feature type="domain" description="DNA helicase Pif1-like DEAD-box helicase" evidence="2">
    <location>
        <begin position="1"/>
        <end position="102"/>
    </location>
</feature>
<dbReference type="SUPFAM" id="SSF52540">
    <property type="entry name" value="P-loop containing nucleoside triphosphate hydrolases"/>
    <property type="match status" value="1"/>
</dbReference>
<dbReference type="GO" id="GO:0043139">
    <property type="term" value="F:5'-3' DNA helicase activity"/>
    <property type="evidence" value="ECO:0007669"/>
    <property type="project" value="UniProtKB-EC"/>
</dbReference>
<dbReference type="OrthoDB" id="5862225at2759"/>
<evidence type="ECO:0000259" key="2">
    <source>
        <dbReference type="Pfam" id="PF05970"/>
    </source>
</evidence>
<evidence type="ECO:0000313" key="3">
    <source>
        <dbReference type="EMBL" id="KIH65340.1"/>
    </source>
</evidence>
<dbReference type="InterPro" id="IPR027417">
    <property type="entry name" value="P-loop_NTPase"/>
</dbReference>
<keyword evidence="1" id="KW-0547">Nucleotide-binding</keyword>
<keyword evidence="1" id="KW-0234">DNA repair</keyword>
<keyword evidence="1" id="KW-0347">Helicase</keyword>
<accession>A0A0C2GV78</accession>
<dbReference type="AlphaFoldDB" id="A0A0C2GV78"/>
<dbReference type="GO" id="GO:0005524">
    <property type="term" value="F:ATP binding"/>
    <property type="evidence" value="ECO:0007669"/>
    <property type="project" value="UniProtKB-KW"/>
</dbReference>
<keyword evidence="1" id="KW-0233">DNA recombination</keyword>
<reference evidence="3 4" key="1">
    <citation type="submission" date="2013-12" db="EMBL/GenBank/DDBJ databases">
        <title>Draft genome of the parsitic nematode Ancylostoma duodenale.</title>
        <authorList>
            <person name="Mitreva M."/>
        </authorList>
    </citation>
    <scope>NUCLEOTIDE SEQUENCE [LARGE SCALE GENOMIC DNA]</scope>
    <source>
        <strain evidence="3 4">Zhejiang</strain>
    </source>
</reference>
<dbReference type="InterPro" id="IPR010285">
    <property type="entry name" value="DNA_helicase_pif1-like_DEAD"/>
</dbReference>
<evidence type="ECO:0000313" key="4">
    <source>
        <dbReference type="Proteomes" id="UP000054047"/>
    </source>
</evidence>
<comment type="similarity">
    <text evidence="1">Belongs to the helicase family.</text>
</comment>
<name>A0A0C2GV78_9BILA</name>
<sequence length="166" mass="18556">MKREEKEARALAEVKVFVWDEASMIPRNASETVDKLLRDIMQNDHPFGGKMMVLSGDFKQVFPVVQGGERGDTVNSCTKNSALWSQFIILELTSNMRVTRGEREWIDSLLKVGSAAENDENGRISLPDETMCTDPILRAVYGETINASDKTTRSTRAILAPRMSTS</sequence>
<dbReference type="EMBL" id="KN727599">
    <property type="protein sequence ID" value="KIH65340.1"/>
    <property type="molecule type" value="Genomic_DNA"/>
</dbReference>
<gene>
    <name evidence="3" type="ORF">ANCDUO_04336</name>
</gene>
<dbReference type="GO" id="GO:0006310">
    <property type="term" value="P:DNA recombination"/>
    <property type="evidence" value="ECO:0007669"/>
    <property type="project" value="UniProtKB-KW"/>
</dbReference>
<comment type="catalytic activity">
    <reaction evidence="1">
        <text>ATP + H2O = ADP + phosphate + H(+)</text>
        <dbReference type="Rhea" id="RHEA:13065"/>
        <dbReference type="ChEBI" id="CHEBI:15377"/>
        <dbReference type="ChEBI" id="CHEBI:15378"/>
        <dbReference type="ChEBI" id="CHEBI:30616"/>
        <dbReference type="ChEBI" id="CHEBI:43474"/>
        <dbReference type="ChEBI" id="CHEBI:456216"/>
        <dbReference type="EC" id="5.6.2.3"/>
    </reaction>
</comment>
<keyword evidence="1" id="KW-0227">DNA damage</keyword>
<dbReference type="GO" id="GO:0016887">
    <property type="term" value="F:ATP hydrolysis activity"/>
    <property type="evidence" value="ECO:0007669"/>
    <property type="project" value="RHEA"/>
</dbReference>
<organism evidence="3 4">
    <name type="scientific">Ancylostoma duodenale</name>
    <dbReference type="NCBI Taxonomy" id="51022"/>
    <lineage>
        <taxon>Eukaryota</taxon>
        <taxon>Metazoa</taxon>
        <taxon>Ecdysozoa</taxon>
        <taxon>Nematoda</taxon>
        <taxon>Chromadorea</taxon>
        <taxon>Rhabditida</taxon>
        <taxon>Rhabditina</taxon>
        <taxon>Rhabditomorpha</taxon>
        <taxon>Strongyloidea</taxon>
        <taxon>Ancylostomatidae</taxon>
        <taxon>Ancylostomatinae</taxon>
        <taxon>Ancylostoma</taxon>
    </lineage>
</organism>
<proteinExistence type="inferred from homology"/>
<keyword evidence="1" id="KW-0067">ATP-binding</keyword>
<dbReference type="Gene3D" id="3.40.50.300">
    <property type="entry name" value="P-loop containing nucleotide triphosphate hydrolases"/>
    <property type="match status" value="1"/>
</dbReference>
<dbReference type="Proteomes" id="UP000054047">
    <property type="component" value="Unassembled WGS sequence"/>
</dbReference>
<dbReference type="Pfam" id="PF05970">
    <property type="entry name" value="PIF1"/>
    <property type="match status" value="1"/>
</dbReference>
<comment type="cofactor">
    <cofactor evidence="1">
        <name>Mg(2+)</name>
        <dbReference type="ChEBI" id="CHEBI:18420"/>
    </cofactor>
</comment>
<dbReference type="GO" id="GO:0000723">
    <property type="term" value="P:telomere maintenance"/>
    <property type="evidence" value="ECO:0007669"/>
    <property type="project" value="InterPro"/>
</dbReference>
<protein>
    <recommendedName>
        <fullName evidence="1">ATP-dependent DNA helicase</fullName>
        <ecNumber evidence="1">5.6.2.3</ecNumber>
    </recommendedName>
</protein>
<dbReference type="PANTHER" id="PTHR10492">
    <property type="match status" value="1"/>
</dbReference>
<dbReference type="PANTHER" id="PTHR10492:SF57">
    <property type="entry name" value="ATP-DEPENDENT DNA HELICASE"/>
    <property type="match status" value="1"/>
</dbReference>